<reference evidence="1 2" key="1">
    <citation type="submission" date="2019-11" db="EMBL/GenBank/DDBJ databases">
        <authorList>
            <person name="Holert J."/>
        </authorList>
    </citation>
    <scope>NUCLEOTIDE SEQUENCE [LARGE SCALE GENOMIC DNA]</scope>
    <source>
        <strain evidence="1">SB11_3</strain>
    </source>
</reference>
<dbReference type="EMBL" id="CACSIO010000053">
    <property type="protein sequence ID" value="CAA0123460.1"/>
    <property type="molecule type" value="Genomic_DNA"/>
</dbReference>
<sequence>MNSIELKSPVLRLLALEWSNGGFEYHTLLVEDGYFPGKCGSIILYSQEYIDSVERYKEAGHQIFTLHIANDWIGNGISPIRSLDGNGFAFSSNTYLFDQHCESHCLGIRELDGAIYMRSVVCHGPPSQIPKSYFDISGIDDEGEEVIEFSMDKKTFFELYQDGMAIWKGVCRLDDA</sequence>
<name>A0A5S9QV45_9GAMM</name>
<accession>A0A5S9QV45</accession>
<proteinExistence type="predicted"/>
<evidence type="ECO:0000313" key="2">
    <source>
        <dbReference type="Proteomes" id="UP000441399"/>
    </source>
</evidence>
<protein>
    <submittedName>
        <fullName evidence="1">Uncharacterized protein</fullName>
    </submittedName>
</protein>
<keyword evidence="2" id="KW-1185">Reference proteome</keyword>
<dbReference type="AlphaFoldDB" id="A0A5S9QV45"/>
<organism evidence="1 2">
    <name type="scientific">BD1-7 clade bacterium</name>
    <dbReference type="NCBI Taxonomy" id="2029982"/>
    <lineage>
        <taxon>Bacteria</taxon>
        <taxon>Pseudomonadati</taxon>
        <taxon>Pseudomonadota</taxon>
        <taxon>Gammaproteobacteria</taxon>
        <taxon>Cellvibrionales</taxon>
        <taxon>Spongiibacteraceae</taxon>
        <taxon>BD1-7 clade</taxon>
    </lineage>
</organism>
<evidence type="ECO:0000313" key="1">
    <source>
        <dbReference type="EMBL" id="CAA0123460.1"/>
    </source>
</evidence>
<gene>
    <name evidence="1" type="ORF">OPDIPICF_04862</name>
</gene>
<dbReference type="Proteomes" id="UP000441399">
    <property type="component" value="Unassembled WGS sequence"/>
</dbReference>